<evidence type="ECO:0000256" key="1">
    <source>
        <dbReference type="SAM" id="MobiDB-lite"/>
    </source>
</evidence>
<feature type="compositionally biased region" description="Basic and acidic residues" evidence="1">
    <location>
        <begin position="54"/>
        <end position="73"/>
    </location>
</feature>
<accession>A0A0G4IA32</accession>
<feature type="compositionally biased region" description="Basic and acidic residues" evidence="1">
    <location>
        <begin position="99"/>
        <end position="109"/>
    </location>
</feature>
<name>A0A0G4IA32_9ALVE</name>
<evidence type="ECO:0000313" key="3">
    <source>
        <dbReference type="EMBL" id="CEM53994.1"/>
    </source>
</evidence>
<feature type="transmembrane region" description="Helical" evidence="2">
    <location>
        <begin position="515"/>
        <end position="541"/>
    </location>
</feature>
<sequence>MDSLSRQLSPFLEGVENRKGSLRLDEAAEMGPPSSASSFSSSSSSRTSEEDEEGPNRGDSFDDHIKGDRDRGGVAKGSSEPKAAPMLQRRAPAEVPRLCLEKLGKDLPEKNGPQSRIVPRLRLENLHRPADENENPTQTQKERDGLQTDAVTKTLAQPLTGAPTTDGGQDQRADQGAGRECRAEERETEKKEREKEIDLNSRSESHQQRETESFFQTQARTGVPLNACSKEPSYTVVGEGEGQKRERRTAFSFKLSSLWDRFSSFVWTVVFVPFSFLLRLVSCLPLPPSLSSRPTSLTQTKREEGPEGINRREKAASSRPSPPSVSVTPPTAAAAAGDGSLILQPGGAHSHMNSTNPPGTEQEGFSEGMQLNQPNAVEPSTCEGTPLVTGRWENEKEKGADEKTEQDNETDKQTTEKRRAVALTIATRRELKAILRSYDPQIHSSGTKKIRDKEEDSEKEKGKEGVTDNQKDNEELRKTETDLPSSLSVSQKSLLLQKESRGFVFGIQRHGSDCRFLFCLLVLPTVLLVVFLGIVGVWFCLTRSFAMRREAPSFSVEESEALDLYYFVG</sequence>
<keyword evidence="2" id="KW-1133">Transmembrane helix</keyword>
<feature type="compositionally biased region" description="Basic and acidic residues" evidence="1">
    <location>
        <begin position="392"/>
        <end position="418"/>
    </location>
</feature>
<proteinExistence type="predicted"/>
<dbReference type="VEuPathDB" id="CryptoDB:Cvel_12412"/>
<feature type="compositionally biased region" description="Basic and acidic residues" evidence="1">
    <location>
        <begin position="300"/>
        <end position="316"/>
    </location>
</feature>
<feature type="region of interest" description="Disordered" evidence="1">
    <location>
        <begin position="1"/>
        <end position="215"/>
    </location>
</feature>
<dbReference type="EMBL" id="CDMZ01005746">
    <property type="protein sequence ID" value="CEM53994.1"/>
    <property type="molecule type" value="Genomic_DNA"/>
</dbReference>
<feature type="region of interest" description="Disordered" evidence="1">
    <location>
        <begin position="443"/>
        <end position="484"/>
    </location>
</feature>
<feature type="compositionally biased region" description="Basic and acidic residues" evidence="1">
    <location>
        <begin position="169"/>
        <end position="212"/>
    </location>
</feature>
<feature type="compositionally biased region" description="Low complexity" evidence="1">
    <location>
        <begin position="324"/>
        <end position="336"/>
    </location>
</feature>
<reference evidence="3" key="1">
    <citation type="submission" date="2014-11" db="EMBL/GenBank/DDBJ databases">
        <authorList>
            <person name="Otto D Thomas"/>
            <person name="Naeem Raeece"/>
        </authorList>
    </citation>
    <scope>NUCLEOTIDE SEQUENCE</scope>
</reference>
<feature type="region of interest" description="Disordered" evidence="1">
    <location>
        <begin position="289"/>
        <end position="418"/>
    </location>
</feature>
<dbReference type="AlphaFoldDB" id="A0A0G4IA32"/>
<evidence type="ECO:0008006" key="4">
    <source>
        <dbReference type="Google" id="ProtNLM"/>
    </source>
</evidence>
<feature type="compositionally biased region" description="Low complexity" evidence="1">
    <location>
        <begin position="34"/>
        <end position="46"/>
    </location>
</feature>
<organism evidence="3">
    <name type="scientific">Chromera velia CCMP2878</name>
    <dbReference type="NCBI Taxonomy" id="1169474"/>
    <lineage>
        <taxon>Eukaryota</taxon>
        <taxon>Sar</taxon>
        <taxon>Alveolata</taxon>
        <taxon>Colpodellida</taxon>
        <taxon>Chromeraceae</taxon>
        <taxon>Chromera</taxon>
    </lineage>
</organism>
<gene>
    <name evidence="3" type="ORF">Cvel_12412</name>
</gene>
<feature type="compositionally biased region" description="Basic and acidic residues" evidence="1">
    <location>
        <begin position="15"/>
        <end position="26"/>
    </location>
</feature>
<keyword evidence="2" id="KW-0472">Membrane</keyword>
<feature type="compositionally biased region" description="Basic and acidic residues" evidence="1">
    <location>
        <begin position="121"/>
        <end position="131"/>
    </location>
</feature>
<protein>
    <recommendedName>
        <fullName evidence="4">Transmembrane protein</fullName>
    </recommendedName>
</protein>
<feature type="compositionally biased region" description="Basic and acidic residues" evidence="1">
    <location>
        <begin position="449"/>
        <end position="481"/>
    </location>
</feature>
<keyword evidence="2" id="KW-0812">Transmembrane</keyword>
<evidence type="ECO:0000256" key="2">
    <source>
        <dbReference type="SAM" id="Phobius"/>
    </source>
</evidence>